<evidence type="ECO:0000313" key="1">
    <source>
        <dbReference type="EMBL" id="KIJ23143.1"/>
    </source>
</evidence>
<proteinExistence type="predicted"/>
<reference evidence="1 2" key="1">
    <citation type="submission" date="2014-06" db="EMBL/GenBank/DDBJ databases">
        <title>Evolutionary Origins and Diversification of the Mycorrhizal Mutualists.</title>
        <authorList>
            <consortium name="DOE Joint Genome Institute"/>
            <consortium name="Mycorrhizal Genomics Consortium"/>
            <person name="Kohler A."/>
            <person name="Kuo A."/>
            <person name="Nagy L.G."/>
            <person name="Floudas D."/>
            <person name="Copeland A."/>
            <person name="Barry K.W."/>
            <person name="Cichocki N."/>
            <person name="Veneault-Fourrey C."/>
            <person name="LaButti K."/>
            <person name="Lindquist E.A."/>
            <person name="Lipzen A."/>
            <person name="Lundell T."/>
            <person name="Morin E."/>
            <person name="Murat C."/>
            <person name="Riley R."/>
            <person name="Ohm R."/>
            <person name="Sun H."/>
            <person name="Tunlid A."/>
            <person name="Henrissat B."/>
            <person name="Grigoriev I.V."/>
            <person name="Hibbett D.S."/>
            <person name="Martin F."/>
        </authorList>
    </citation>
    <scope>NUCLEOTIDE SEQUENCE [LARGE SCALE GENOMIC DNA]</scope>
    <source>
        <strain evidence="1 2">SS14</strain>
    </source>
</reference>
<dbReference type="AlphaFoldDB" id="A0A0C9T2V5"/>
<gene>
    <name evidence="1" type="ORF">M422DRAFT_276345</name>
</gene>
<dbReference type="PANTHER" id="PTHR46982:SF1">
    <property type="entry name" value="CITRATE_OXOGLUTARATE CARRIER PROTEIN"/>
    <property type="match status" value="1"/>
</dbReference>
<dbReference type="GO" id="GO:0015742">
    <property type="term" value="P:alpha-ketoglutarate transport"/>
    <property type="evidence" value="ECO:0007669"/>
    <property type="project" value="TreeGrafter"/>
</dbReference>
<dbReference type="Proteomes" id="UP000054279">
    <property type="component" value="Unassembled WGS sequence"/>
</dbReference>
<dbReference type="OrthoDB" id="2563749at2759"/>
<dbReference type="GO" id="GO:0005739">
    <property type="term" value="C:mitochondrion"/>
    <property type="evidence" value="ECO:0007669"/>
    <property type="project" value="TreeGrafter"/>
</dbReference>
<keyword evidence="2" id="KW-1185">Reference proteome</keyword>
<accession>A0A0C9T2V5</accession>
<dbReference type="EMBL" id="KN837787">
    <property type="protein sequence ID" value="KIJ23143.1"/>
    <property type="molecule type" value="Genomic_DNA"/>
</dbReference>
<organism evidence="1 2">
    <name type="scientific">Sphaerobolus stellatus (strain SS14)</name>
    <dbReference type="NCBI Taxonomy" id="990650"/>
    <lineage>
        <taxon>Eukaryota</taxon>
        <taxon>Fungi</taxon>
        <taxon>Dikarya</taxon>
        <taxon>Basidiomycota</taxon>
        <taxon>Agaricomycotina</taxon>
        <taxon>Agaricomycetes</taxon>
        <taxon>Phallomycetidae</taxon>
        <taxon>Geastrales</taxon>
        <taxon>Sphaerobolaceae</taxon>
        <taxon>Sphaerobolus</taxon>
    </lineage>
</organism>
<dbReference type="HOGENOM" id="CLU_1116355_0_0_1"/>
<name>A0A0C9T2V5_SPHS4</name>
<protein>
    <submittedName>
        <fullName evidence="1">Uncharacterized protein</fullName>
    </submittedName>
</protein>
<sequence>MAPMAKEPGQKGFSWSNITVVREYHCFACLTLQTDYGLRRHVTTLGQPLESRGGALGFYQGLIPWARIEASPKGAVLIFTASEVETATINMGINPGLASLLGGMTSGIAQVYATMGFCTTMKTTEITRHKQAQRCCQSPYWKPRDVQKNSTYEVNPHTVELSVNEWDAWFKQQQQKATWCLKSKCNPTENGRSKVARHQYGNKVSEGFNQKAIKALIHMALEELFEITPDADAVPYSIKISPMDIYNAI</sequence>
<dbReference type="GO" id="GO:0005371">
    <property type="term" value="F:tricarboxylate secondary active transmembrane transporter activity"/>
    <property type="evidence" value="ECO:0007669"/>
    <property type="project" value="TreeGrafter"/>
</dbReference>
<dbReference type="InterPro" id="IPR053017">
    <property type="entry name" value="Mito_Cit/Oxoglu_Carrier"/>
</dbReference>
<dbReference type="GO" id="GO:0006843">
    <property type="term" value="P:mitochondrial citrate transmembrane transport"/>
    <property type="evidence" value="ECO:0007669"/>
    <property type="project" value="TreeGrafter"/>
</dbReference>
<evidence type="ECO:0000313" key="2">
    <source>
        <dbReference type="Proteomes" id="UP000054279"/>
    </source>
</evidence>
<dbReference type="PANTHER" id="PTHR46982">
    <property type="entry name" value="CITRATE/OXOGLUTARATE CARRIER PROTEIN"/>
    <property type="match status" value="1"/>
</dbReference>